<evidence type="ECO:0000256" key="2">
    <source>
        <dbReference type="ARBA" id="ARBA00009539"/>
    </source>
</evidence>
<evidence type="ECO:0000256" key="8">
    <source>
        <dbReference type="PIRNR" id="PIRNR000194"/>
    </source>
</evidence>
<evidence type="ECO:0000256" key="1">
    <source>
        <dbReference type="ARBA" id="ARBA00004903"/>
    </source>
</evidence>
<comment type="pathway">
    <text evidence="1 8">Cofactor biosynthesis; tetrahydrofolate biosynthesis; 5,6,7,8-tetrahydrofolate from 7,8-dihydrofolate: step 1/1.</text>
</comment>
<dbReference type="PANTHER" id="PTHR48069">
    <property type="entry name" value="DIHYDROFOLATE REDUCTASE"/>
    <property type="match status" value="1"/>
</dbReference>
<dbReference type="PROSITE" id="PS51330">
    <property type="entry name" value="DHFR_2"/>
    <property type="match status" value="1"/>
</dbReference>
<sequence>MTLANPPTETPIAIIVAAAKNRVIGFQNAMPWYLPEELAHFKRTTMAKPLVMGRNTFESIGRPLPGRTNIVISRNPEFNHPGVKVAASLAEALKIADAQAILDGAKEIMVIGGGQIYEQAFPLADIVYLTEVDAEPEGDAWFPEISLEEWLETSRDTYPAQEGNRYAYAIRCLQRKTKLG</sequence>
<dbReference type="PRINTS" id="PR00070">
    <property type="entry name" value="DHFR"/>
</dbReference>
<dbReference type="SUPFAM" id="SSF53597">
    <property type="entry name" value="Dihydrofolate reductase-like"/>
    <property type="match status" value="1"/>
</dbReference>
<dbReference type="PANTHER" id="PTHR48069:SF3">
    <property type="entry name" value="DIHYDROFOLATE REDUCTASE"/>
    <property type="match status" value="1"/>
</dbReference>
<dbReference type="InterPro" id="IPR012259">
    <property type="entry name" value="DHFR"/>
</dbReference>
<dbReference type="PROSITE" id="PS00075">
    <property type="entry name" value="DHFR_1"/>
    <property type="match status" value="1"/>
</dbReference>
<dbReference type="Proteomes" id="UP001156682">
    <property type="component" value="Unassembled WGS sequence"/>
</dbReference>
<comment type="similarity">
    <text evidence="2 8 9">Belongs to the dihydrofolate reductase family.</text>
</comment>
<name>A0ABQ5ZW10_9GAMM</name>
<keyword evidence="4 8" id="KW-0554">One-carbon metabolism</keyword>
<dbReference type="RefSeq" id="WP_051610088.1">
    <property type="nucleotide sequence ID" value="NZ_BSOR01000016.1"/>
</dbReference>
<evidence type="ECO:0000313" key="12">
    <source>
        <dbReference type="Proteomes" id="UP001156682"/>
    </source>
</evidence>
<reference evidence="12" key="1">
    <citation type="journal article" date="2019" name="Int. J. Syst. Evol. Microbiol.">
        <title>The Global Catalogue of Microorganisms (GCM) 10K type strain sequencing project: providing services to taxonomists for standard genome sequencing and annotation.</title>
        <authorList>
            <consortium name="The Broad Institute Genomics Platform"/>
            <consortium name="The Broad Institute Genome Sequencing Center for Infectious Disease"/>
            <person name="Wu L."/>
            <person name="Ma J."/>
        </authorList>
    </citation>
    <scope>NUCLEOTIDE SEQUENCE [LARGE SCALE GENOMIC DNA]</scope>
    <source>
        <strain evidence="12">NBRC 100033</strain>
    </source>
</reference>
<proteinExistence type="inferred from homology"/>
<protein>
    <recommendedName>
        <fullName evidence="3 8">Dihydrofolate reductase</fullName>
        <ecNumber evidence="3 8">1.5.1.3</ecNumber>
    </recommendedName>
</protein>
<organism evidence="11 12">
    <name type="scientific">Marinospirillum insulare</name>
    <dbReference type="NCBI Taxonomy" id="217169"/>
    <lineage>
        <taxon>Bacteria</taxon>
        <taxon>Pseudomonadati</taxon>
        <taxon>Pseudomonadota</taxon>
        <taxon>Gammaproteobacteria</taxon>
        <taxon>Oceanospirillales</taxon>
        <taxon>Oceanospirillaceae</taxon>
        <taxon>Marinospirillum</taxon>
    </lineage>
</organism>
<evidence type="ECO:0000259" key="10">
    <source>
        <dbReference type="PROSITE" id="PS51330"/>
    </source>
</evidence>
<dbReference type="PIRSF" id="PIRSF000194">
    <property type="entry name" value="DHFR"/>
    <property type="match status" value="1"/>
</dbReference>
<comment type="function">
    <text evidence="7 8">Key enzyme in folate metabolism. Catalyzes an essential reaction for de novo glycine and purine synthesis, and for DNA precursor synthesis.</text>
</comment>
<evidence type="ECO:0000256" key="9">
    <source>
        <dbReference type="RuleBase" id="RU004474"/>
    </source>
</evidence>
<comment type="catalytic activity">
    <reaction evidence="8">
        <text>(6S)-5,6,7,8-tetrahydrofolate + NADP(+) = 7,8-dihydrofolate + NADPH + H(+)</text>
        <dbReference type="Rhea" id="RHEA:15009"/>
        <dbReference type="ChEBI" id="CHEBI:15378"/>
        <dbReference type="ChEBI" id="CHEBI:57451"/>
        <dbReference type="ChEBI" id="CHEBI:57453"/>
        <dbReference type="ChEBI" id="CHEBI:57783"/>
        <dbReference type="ChEBI" id="CHEBI:58349"/>
        <dbReference type="EC" id="1.5.1.3"/>
    </reaction>
</comment>
<keyword evidence="12" id="KW-1185">Reference proteome</keyword>
<keyword evidence="6 8" id="KW-0560">Oxidoreductase</keyword>
<dbReference type="InterPro" id="IPR017925">
    <property type="entry name" value="DHFR_CS"/>
</dbReference>
<gene>
    <name evidence="11" type="primary">folA</name>
    <name evidence="11" type="ORF">GCM10007878_10760</name>
</gene>
<evidence type="ECO:0000256" key="4">
    <source>
        <dbReference type="ARBA" id="ARBA00022563"/>
    </source>
</evidence>
<evidence type="ECO:0000256" key="6">
    <source>
        <dbReference type="ARBA" id="ARBA00023002"/>
    </source>
</evidence>
<accession>A0ABQ5ZW10</accession>
<dbReference type="Gene3D" id="3.40.430.10">
    <property type="entry name" value="Dihydrofolate Reductase, subunit A"/>
    <property type="match status" value="1"/>
</dbReference>
<comment type="caution">
    <text evidence="11">The sequence shown here is derived from an EMBL/GenBank/DDBJ whole genome shotgun (WGS) entry which is preliminary data.</text>
</comment>
<feature type="domain" description="DHFR" evidence="10">
    <location>
        <begin position="11"/>
        <end position="175"/>
    </location>
</feature>
<dbReference type="CDD" id="cd00209">
    <property type="entry name" value="DHFR"/>
    <property type="match status" value="1"/>
</dbReference>
<evidence type="ECO:0000256" key="7">
    <source>
        <dbReference type="ARBA" id="ARBA00025067"/>
    </source>
</evidence>
<dbReference type="Pfam" id="PF00186">
    <property type="entry name" value="DHFR_1"/>
    <property type="match status" value="1"/>
</dbReference>
<keyword evidence="5 8" id="KW-0521">NADP</keyword>
<dbReference type="EC" id="1.5.1.3" evidence="3 8"/>
<evidence type="ECO:0000256" key="3">
    <source>
        <dbReference type="ARBA" id="ARBA00012856"/>
    </source>
</evidence>
<evidence type="ECO:0000313" key="11">
    <source>
        <dbReference type="EMBL" id="GLR63641.1"/>
    </source>
</evidence>
<dbReference type="InterPro" id="IPR001796">
    <property type="entry name" value="DHFR_dom"/>
</dbReference>
<dbReference type="EMBL" id="BSOR01000016">
    <property type="protein sequence ID" value="GLR63641.1"/>
    <property type="molecule type" value="Genomic_DNA"/>
</dbReference>
<dbReference type="InterPro" id="IPR024072">
    <property type="entry name" value="DHFR-like_dom_sf"/>
</dbReference>
<evidence type="ECO:0000256" key="5">
    <source>
        <dbReference type="ARBA" id="ARBA00022857"/>
    </source>
</evidence>